<dbReference type="OrthoDB" id="5873279at2759"/>
<feature type="region of interest" description="Disordered" evidence="3">
    <location>
        <begin position="200"/>
        <end position="231"/>
    </location>
</feature>
<dbReference type="Pfam" id="PF16561">
    <property type="entry name" value="AMPK1_CBM"/>
    <property type="match status" value="1"/>
</dbReference>
<dbReference type="InterPro" id="IPR013783">
    <property type="entry name" value="Ig-like_fold"/>
</dbReference>
<evidence type="ECO:0000313" key="5">
    <source>
        <dbReference type="EMBL" id="SCU97769.1"/>
    </source>
</evidence>
<dbReference type="PANTHER" id="PTHR10343">
    <property type="entry name" value="5'-AMP-ACTIVATED PROTEIN KINASE , BETA SUBUNIT"/>
    <property type="match status" value="1"/>
</dbReference>
<evidence type="ECO:0000256" key="1">
    <source>
        <dbReference type="ARBA" id="ARBA00022553"/>
    </source>
</evidence>
<dbReference type="EMBL" id="LT598461">
    <property type="protein sequence ID" value="SCU97769.1"/>
    <property type="molecule type" value="Genomic_DNA"/>
</dbReference>
<feature type="compositionally biased region" description="Polar residues" evidence="3">
    <location>
        <begin position="148"/>
        <end position="157"/>
    </location>
</feature>
<comment type="similarity">
    <text evidence="2">Belongs to the CRP1/MDG1 family.</text>
</comment>
<sequence length="250" mass="27641">MTMHVLRIPAHALGDFSHNDKVVITGSFDNWEHTKHVLNYNDSDKNYTVSIPDAGSGLITFKFVINDREWVTLSYFETETDSRGLVNNVLRLQDHNDECLDDITISSVIHTDPVPGSKSVPPTSRDPQPCQNSSAKLSDKSTEADPVPTNSSTFNAVSSKTTSSSSRAPHAPPVEHDYIHVSSQDELSSTENLDLTGHESCESQEHVGQAEPADGEYDSQELEEQTTPASQKRLRSLVSVVKRVKMYWSG</sequence>
<dbReference type="STRING" id="1266660.A0A1G4K2C5"/>
<evidence type="ECO:0000256" key="3">
    <source>
        <dbReference type="SAM" id="MobiDB-lite"/>
    </source>
</evidence>
<organism evidence="5 6">
    <name type="scientific">Lachancea dasiensis</name>
    <dbReference type="NCBI Taxonomy" id="1072105"/>
    <lineage>
        <taxon>Eukaryota</taxon>
        <taxon>Fungi</taxon>
        <taxon>Dikarya</taxon>
        <taxon>Ascomycota</taxon>
        <taxon>Saccharomycotina</taxon>
        <taxon>Saccharomycetes</taxon>
        <taxon>Saccharomycetales</taxon>
        <taxon>Saccharomycetaceae</taxon>
        <taxon>Lachancea</taxon>
    </lineage>
</organism>
<feature type="region of interest" description="Disordered" evidence="3">
    <location>
        <begin position="110"/>
        <end position="173"/>
    </location>
</feature>
<dbReference type="Gene3D" id="2.60.40.10">
    <property type="entry name" value="Immunoglobulins"/>
    <property type="match status" value="1"/>
</dbReference>
<dbReference type="InterPro" id="IPR032640">
    <property type="entry name" value="AMPK1_CBM"/>
</dbReference>
<dbReference type="SUPFAM" id="SSF81296">
    <property type="entry name" value="E set domains"/>
    <property type="match status" value="1"/>
</dbReference>
<dbReference type="GO" id="GO:0007165">
    <property type="term" value="P:signal transduction"/>
    <property type="evidence" value="ECO:0007669"/>
    <property type="project" value="TreeGrafter"/>
</dbReference>
<dbReference type="InterPro" id="IPR014756">
    <property type="entry name" value="Ig_E-set"/>
</dbReference>
<dbReference type="AlphaFoldDB" id="A0A1G4K2C5"/>
<keyword evidence="6" id="KW-1185">Reference proteome</keyword>
<dbReference type="InterPro" id="IPR050827">
    <property type="entry name" value="CRP1_MDG1_kinase"/>
</dbReference>
<dbReference type="CDD" id="cd02859">
    <property type="entry name" value="E_set_AMPKbeta_like_N"/>
    <property type="match status" value="1"/>
</dbReference>
<evidence type="ECO:0000259" key="4">
    <source>
        <dbReference type="Pfam" id="PF16561"/>
    </source>
</evidence>
<keyword evidence="1" id="KW-0597">Phosphoprotein</keyword>
<name>A0A1G4K2C5_9SACH</name>
<evidence type="ECO:0000313" key="6">
    <source>
        <dbReference type="Proteomes" id="UP000190274"/>
    </source>
</evidence>
<proteinExistence type="inferred from homology"/>
<dbReference type="GO" id="GO:0005737">
    <property type="term" value="C:cytoplasm"/>
    <property type="evidence" value="ECO:0007669"/>
    <property type="project" value="TreeGrafter"/>
</dbReference>
<dbReference type="GO" id="GO:0005634">
    <property type="term" value="C:nucleus"/>
    <property type="evidence" value="ECO:0007669"/>
    <property type="project" value="TreeGrafter"/>
</dbReference>
<gene>
    <name evidence="5" type="ORF">LADA_0H08174G</name>
</gene>
<feature type="compositionally biased region" description="Acidic residues" evidence="3">
    <location>
        <begin position="213"/>
        <end position="224"/>
    </location>
</feature>
<protein>
    <submittedName>
        <fullName evidence="5">LADA_0H08174g1_1</fullName>
    </submittedName>
</protein>
<dbReference type="GO" id="GO:0019901">
    <property type="term" value="F:protein kinase binding"/>
    <property type="evidence" value="ECO:0007669"/>
    <property type="project" value="TreeGrafter"/>
</dbReference>
<feature type="domain" description="AMP-activated protein kinase glycogen-binding" evidence="4">
    <location>
        <begin position="20"/>
        <end position="95"/>
    </location>
</feature>
<dbReference type="GO" id="GO:0031588">
    <property type="term" value="C:nucleotide-activated protein kinase complex"/>
    <property type="evidence" value="ECO:0007669"/>
    <property type="project" value="TreeGrafter"/>
</dbReference>
<reference evidence="5 6" key="1">
    <citation type="submission" date="2016-03" db="EMBL/GenBank/DDBJ databases">
        <authorList>
            <person name="Devillers H."/>
        </authorList>
    </citation>
    <scope>NUCLEOTIDE SEQUENCE [LARGE SCALE GENOMIC DNA]</scope>
    <source>
        <strain evidence="5">CBS 10888</strain>
    </source>
</reference>
<accession>A0A1G4K2C5</accession>
<feature type="compositionally biased region" description="Polar residues" evidence="3">
    <location>
        <begin position="120"/>
        <end position="136"/>
    </location>
</feature>
<evidence type="ECO:0000256" key="2">
    <source>
        <dbReference type="ARBA" id="ARBA00038216"/>
    </source>
</evidence>
<dbReference type="PANTHER" id="PTHR10343:SF81">
    <property type="entry name" value="CRUCIFORM DNA-RECOGNIZING PROTEIN 1-RELATED"/>
    <property type="match status" value="1"/>
</dbReference>
<dbReference type="Proteomes" id="UP000190274">
    <property type="component" value="Chromosome H"/>
</dbReference>